<dbReference type="RefSeq" id="WP_119790114.1">
    <property type="nucleotide sequence ID" value="NZ_QYZD01000001.1"/>
</dbReference>
<keyword evidence="1" id="KW-1133">Transmembrane helix</keyword>
<evidence type="ECO:0000313" key="3">
    <source>
        <dbReference type="EMBL" id="RJG26650.1"/>
    </source>
</evidence>
<dbReference type="InterPro" id="IPR053521">
    <property type="entry name" value="McjB-like"/>
</dbReference>
<evidence type="ECO:0000313" key="4">
    <source>
        <dbReference type="Proteomes" id="UP000266177"/>
    </source>
</evidence>
<dbReference type="NCBIfam" id="NF033537">
    <property type="entry name" value="lasso_biosyn_B2"/>
    <property type="match status" value="1"/>
</dbReference>
<evidence type="ECO:0000259" key="2">
    <source>
        <dbReference type="Pfam" id="PF13471"/>
    </source>
</evidence>
<dbReference type="EMBL" id="QYZD01000001">
    <property type="protein sequence ID" value="RJG26650.1"/>
    <property type="molecule type" value="Genomic_DNA"/>
</dbReference>
<feature type="domain" description="Microcin J25-processing protein McjB C-terminal" evidence="2">
    <location>
        <begin position="38"/>
        <end position="142"/>
    </location>
</feature>
<dbReference type="Pfam" id="PF13471">
    <property type="entry name" value="Transglut_core3"/>
    <property type="match status" value="1"/>
</dbReference>
<gene>
    <name evidence="3" type="ORF">DQX05_01030</name>
</gene>
<protein>
    <submittedName>
        <fullName evidence="3">Lasso peptide biosynthesis B2 protein</fullName>
    </submittedName>
</protein>
<reference evidence="3 4" key="1">
    <citation type="submission" date="2018-09" db="EMBL/GenBank/DDBJ databases">
        <title>Paenibacillus SK2017-BO5.</title>
        <authorList>
            <person name="Piskunova J.V."/>
            <person name="Dubiley S.A."/>
            <person name="Severinov K.V."/>
        </authorList>
    </citation>
    <scope>NUCLEOTIDE SEQUENCE [LARGE SCALE GENOMIC DNA]</scope>
    <source>
        <strain evidence="3 4">BO5</strain>
    </source>
</reference>
<comment type="caution">
    <text evidence="3">The sequence shown here is derived from an EMBL/GenBank/DDBJ whole genome shotgun (WGS) entry which is preliminary data.</text>
</comment>
<dbReference type="InterPro" id="IPR032708">
    <property type="entry name" value="McjB_C"/>
</dbReference>
<dbReference type="AlphaFoldDB" id="A0A3A3GMY1"/>
<accession>A0A3A3GMY1</accession>
<dbReference type="OrthoDB" id="9812122at2"/>
<evidence type="ECO:0000256" key="1">
    <source>
        <dbReference type="SAM" id="Phobius"/>
    </source>
</evidence>
<name>A0A3A3GMY1_PANTH</name>
<organism evidence="3 4">
    <name type="scientific">Paenibacillus thiaminolyticus</name>
    <name type="common">Bacillus thiaminolyticus</name>
    <dbReference type="NCBI Taxonomy" id="49283"/>
    <lineage>
        <taxon>Bacteria</taxon>
        <taxon>Bacillati</taxon>
        <taxon>Bacillota</taxon>
        <taxon>Bacilli</taxon>
        <taxon>Bacillales</taxon>
        <taxon>Paenibacillaceae</taxon>
        <taxon>Paenibacillus</taxon>
    </lineage>
</organism>
<feature type="transmembrane region" description="Helical" evidence="1">
    <location>
        <begin position="20"/>
        <end position="39"/>
    </location>
</feature>
<sequence>MNRLRRWIWLFLLDRKTSLLFAEAFLYLGWARILLYFPFAKISPLLGRRSMETPEVHDPSHTKTMKHIRSAIHIASRHTFWESKCLVRAIAGMKMLEKRNLHSTLYLGTGKNKNGDLIAHAWLRSGSIYITGAEMMKQFVVVEKFAKSAGTDS</sequence>
<keyword evidence="1" id="KW-0812">Transmembrane</keyword>
<dbReference type="Proteomes" id="UP000266177">
    <property type="component" value="Unassembled WGS sequence"/>
</dbReference>
<proteinExistence type="predicted"/>
<keyword evidence="1" id="KW-0472">Membrane</keyword>